<dbReference type="Gene3D" id="1.10.510.10">
    <property type="entry name" value="Transferase(Phosphotransferase) domain 1"/>
    <property type="match status" value="2"/>
</dbReference>
<dbReference type="Pfam" id="PF00069">
    <property type="entry name" value="Pkinase"/>
    <property type="match status" value="2"/>
</dbReference>
<dbReference type="PROSITE" id="PS50011">
    <property type="entry name" value="PROTEIN_KINASE_DOM"/>
    <property type="match status" value="1"/>
</dbReference>
<dbReference type="SMART" id="SM00220">
    <property type="entry name" value="S_TKc"/>
    <property type="match status" value="1"/>
</dbReference>
<evidence type="ECO:0000256" key="2">
    <source>
        <dbReference type="ARBA" id="ARBA00022741"/>
    </source>
</evidence>
<comment type="caution">
    <text evidence="7">The sequence shown here is derived from an EMBL/GenBank/DDBJ whole genome shotgun (WGS) entry which is preliminary data.</text>
</comment>
<dbReference type="EMBL" id="JBHPBY010000326">
    <property type="protein sequence ID" value="MFC1852527.1"/>
    <property type="molecule type" value="Genomic_DNA"/>
</dbReference>
<dbReference type="PANTHER" id="PTHR24348:SF22">
    <property type="entry name" value="NON-SPECIFIC SERINE_THREONINE PROTEIN KINASE"/>
    <property type="match status" value="1"/>
</dbReference>
<sequence>MIRTIGSYIIKEKIGQGGMGVVHRAVHRDTGVSVALKTIRGTNEKMLDSIRREIRALARIKHPGIVRILDEGMSEDLPWYAMELLSGKTLRQYFTLSSETQSFPVAGLAQDLPLETGAVLRTEEIQASWWTTSLGQKEFTAHTTPLKGGLDILKTPIEAAGQEKPCAHHSRPDRQLKKVITMIRHLCIPLAFLHGEGIVHRDLKPDNIIVTGDGRPVLVDFGLMVQFTGDQSRETLLIERGGVGTVNYMAPEQISGELVDARADLYALGCILYELLTGHPPFADWNVTRIIHHHLHTAPLPASTFRDDIPKELDDLILQLLAKKPGHRIGHADVVASLLSPWSDTIPSVHPALIPKSYLYRPAFSGREQALLKCKSYSVQLSKNKGGFILVRGESGIGKTRLIMEFGRAVARQDIRVLTGECTDSSHRPLEALLNPLRSIVDLCRERGLEATERIFGPRGKILALYEPTIDNLPGQESYLTPAALPFSAAKMRLFTYLSETLSTLAKESPLVLIIDDLQWADELVLDYFDFELRSDHFDQWPFIILATFRSESVETRLQKLIDTPGVEIIDLARLDSMNVETIVGDMLSMAQPDRNFCQYLTQQSEGNPLFLAE</sequence>
<dbReference type="SUPFAM" id="SSF56112">
    <property type="entry name" value="Protein kinase-like (PK-like)"/>
    <property type="match status" value="1"/>
</dbReference>
<dbReference type="PROSITE" id="PS00107">
    <property type="entry name" value="PROTEIN_KINASE_ATP"/>
    <property type="match status" value="1"/>
</dbReference>
<evidence type="ECO:0000256" key="3">
    <source>
        <dbReference type="ARBA" id="ARBA00022777"/>
    </source>
</evidence>
<feature type="domain" description="Protein kinase" evidence="6">
    <location>
        <begin position="8"/>
        <end position="353"/>
    </location>
</feature>
<evidence type="ECO:0000313" key="8">
    <source>
        <dbReference type="Proteomes" id="UP001594351"/>
    </source>
</evidence>
<name>A0ABV6Z242_UNCC1</name>
<dbReference type="InterPro" id="IPR000719">
    <property type="entry name" value="Prot_kinase_dom"/>
</dbReference>
<keyword evidence="1" id="KW-0808">Transferase</keyword>
<protein>
    <submittedName>
        <fullName evidence="7">Protein kinase</fullName>
    </submittedName>
</protein>
<dbReference type="InterPro" id="IPR045269">
    <property type="entry name" value="Atg1-like"/>
</dbReference>
<dbReference type="Pfam" id="PF13191">
    <property type="entry name" value="AAA_16"/>
    <property type="match status" value="1"/>
</dbReference>
<dbReference type="SUPFAM" id="SSF52540">
    <property type="entry name" value="P-loop containing nucleoside triphosphate hydrolases"/>
    <property type="match status" value="1"/>
</dbReference>
<reference evidence="7 8" key="1">
    <citation type="submission" date="2024-09" db="EMBL/GenBank/DDBJ databases">
        <title>Laminarin stimulates single cell rates of sulfate reduction while oxygen inhibits transcriptomic activity in coastal marine sediment.</title>
        <authorList>
            <person name="Lindsay M."/>
            <person name="Orcutt B."/>
            <person name="Emerson D."/>
            <person name="Stepanauskas R."/>
            <person name="D'Angelo T."/>
        </authorList>
    </citation>
    <scope>NUCLEOTIDE SEQUENCE [LARGE SCALE GENOMIC DNA]</scope>
    <source>
        <strain evidence="7">SAG AM-311-K15</strain>
    </source>
</reference>
<dbReference type="PROSITE" id="PS00108">
    <property type="entry name" value="PROTEIN_KINASE_ST"/>
    <property type="match status" value="1"/>
</dbReference>
<feature type="binding site" evidence="5">
    <location>
        <position position="37"/>
    </location>
    <ligand>
        <name>ATP</name>
        <dbReference type="ChEBI" id="CHEBI:30616"/>
    </ligand>
</feature>
<evidence type="ECO:0000256" key="4">
    <source>
        <dbReference type="ARBA" id="ARBA00022840"/>
    </source>
</evidence>
<proteinExistence type="predicted"/>
<keyword evidence="4 5" id="KW-0067">ATP-binding</keyword>
<evidence type="ECO:0000256" key="1">
    <source>
        <dbReference type="ARBA" id="ARBA00022679"/>
    </source>
</evidence>
<dbReference type="InterPro" id="IPR027417">
    <property type="entry name" value="P-loop_NTPase"/>
</dbReference>
<organism evidence="7 8">
    <name type="scientific">candidate division CSSED10-310 bacterium</name>
    <dbReference type="NCBI Taxonomy" id="2855610"/>
    <lineage>
        <taxon>Bacteria</taxon>
        <taxon>Bacteria division CSSED10-310</taxon>
    </lineage>
</organism>
<keyword evidence="8" id="KW-1185">Reference proteome</keyword>
<dbReference type="InterPro" id="IPR011009">
    <property type="entry name" value="Kinase-like_dom_sf"/>
</dbReference>
<dbReference type="PANTHER" id="PTHR24348">
    <property type="entry name" value="SERINE/THREONINE-PROTEIN KINASE UNC-51-RELATED"/>
    <property type="match status" value="1"/>
</dbReference>
<gene>
    <name evidence="7" type="ORF">ACFL27_20210</name>
</gene>
<dbReference type="InterPro" id="IPR008271">
    <property type="entry name" value="Ser/Thr_kinase_AS"/>
</dbReference>
<keyword evidence="3 7" id="KW-0418">Kinase</keyword>
<evidence type="ECO:0000256" key="5">
    <source>
        <dbReference type="PROSITE-ProRule" id="PRU10141"/>
    </source>
</evidence>
<evidence type="ECO:0000259" key="6">
    <source>
        <dbReference type="PROSITE" id="PS50011"/>
    </source>
</evidence>
<dbReference type="InterPro" id="IPR041664">
    <property type="entry name" value="AAA_16"/>
</dbReference>
<evidence type="ECO:0000313" key="7">
    <source>
        <dbReference type="EMBL" id="MFC1852527.1"/>
    </source>
</evidence>
<dbReference type="CDD" id="cd14014">
    <property type="entry name" value="STKc_PknB_like"/>
    <property type="match status" value="1"/>
</dbReference>
<accession>A0ABV6Z242</accession>
<dbReference type="InterPro" id="IPR017441">
    <property type="entry name" value="Protein_kinase_ATP_BS"/>
</dbReference>
<keyword evidence="2 5" id="KW-0547">Nucleotide-binding</keyword>
<dbReference type="GO" id="GO:0016301">
    <property type="term" value="F:kinase activity"/>
    <property type="evidence" value="ECO:0007669"/>
    <property type="project" value="UniProtKB-KW"/>
</dbReference>
<dbReference type="Gene3D" id="3.40.50.300">
    <property type="entry name" value="P-loop containing nucleotide triphosphate hydrolases"/>
    <property type="match status" value="1"/>
</dbReference>
<dbReference type="Proteomes" id="UP001594351">
    <property type="component" value="Unassembled WGS sequence"/>
</dbReference>